<dbReference type="Pfam" id="PF13474">
    <property type="entry name" value="SnoaL_3"/>
    <property type="match status" value="1"/>
</dbReference>
<dbReference type="OrthoDB" id="9812295at2"/>
<protein>
    <submittedName>
        <fullName evidence="2">SnoaL-like protein</fullName>
    </submittedName>
</protein>
<reference evidence="2 3" key="1">
    <citation type="submission" date="2018-05" db="EMBL/GenBank/DDBJ databases">
        <title>Genomic Encyclopedia of Type Strains, Phase IV (KMG-IV): sequencing the most valuable type-strain genomes for metagenomic binning, comparative biology and taxonomic classification.</title>
        <authorList>
            <person name="Goeker M."/>
        </authorList>
    </citation>
    <scope>NUCLEOTIDE SEQUENCE [LARGE SCALE GENOMIC DNA]</scope>
    <source>
        <strain evidence="2 3">DSM 18773</strain>
    </source>
</reference>
<evidence type="ECO:0000313" key="2">
    <source>
        <dbReference type="EMBL" id="PWK09604.1"/>
    </source>
</evidence>
<organism evidence="2 3">
    <name type="scientific">Tumebacillus permanentifrigoris</name>
    <dbReference type="NCBI Taxonomy" id="378543"/>
    <lineage>
        <taxon>Bacteria</taxon>
        <taxon>Bacillati</taxon>
        <taxon>Bacillota</taxon>
        <taxon>Bacilli</taxon>
        <taxon>Bacillales</taxon>
        <taxon>Alicyclobacillaceae</taxon>
        <taxon>Tumebacillus</taxon>
    </lineage>
</organism>
<dbReference type="EMBL" id="QGGL01000013">
    <property type="protein sequence ID" value="PWK09604.1"/>
    <property type="molecule type" value="Genomic_DNA"/>
</dbReference>
<dbReference type="InterPro" id="IPR037401">
    <property type="entry name" value="SnoaL-like"/>
</dbReference>
<feature type="domain" description="SnoaL-like" evidence="1">
    <location>
        <begin position="8"/>
        <end position="133"/>
    </location>
</feature>
<proteinExistence type="predicted"/>
<dbReference type="RefSeq" id="WP_109690115.1">
    <property type="nucleotide sequence ID" value="NZ_QGGL01000013.1"/>
</dbReference>
<gene>
    <name evidence="2" type="ORF">C7459_11338</name>
</gene>
<dbReference type="InterPro" id="IPR032710">
    <property type="entry name" value="NTF2-like_dom_sf"/>
</dbReference>
<name>A0A316D670_9BACL</name>
<dbReference type="SUPFAM" id="SSF54427">
    <property type="entry name" value="NTF2-like"/>
    <property type="match status" value="1"/>
</dbReference>
<evidence type="ECO:0000313" key="3">
    <source>
        <dbReference type="Proteomes" id="UP000245634"/>
    </source>
</evidence>
<evidence type="ECO:0000259" key="1">
    <source>
        <dbReference type="Pfam" id="PF13474"/>
    </source>
</evidence>
<dbReference type="Gene3D" id="3.10.450.50">
    <property type="match status" value="1"/>
</dbReference>
<sequence>MSVGFHEVQEVLENYKSAVYEKDVERYVSSYASDLHIYDCWNDWECVGIAQWRKFTKEWFHGLDEEGALVKVDFDEVVIEENSNLAFVRCNVTFAAYNESGEKLRQMTERFTFVLRKENESWNIIHQHSSLPISMETGKGIFNRK</sequence>
<keyword evidence="3" id="KW-1185">Reference proteome</keyword>
<dbReference type="AlphaFoldDB" id="A0A316D670"/>
<accession>A0A316D670</accession>
<comment type="caution">
    <text evidence="2">The sequence shown here is derived from an EMBL/GenBank/DDBJ whole genome shotgun (WGS) entry which is preliminary data.</text>
</comment>
<dbReference type="Proteomes" id="UP000245634">
    <property type="component" value="Unassembled WGS sequence"/>
</dbReference>